<proteinExistence type="predicted"/>
<sequence>MRVVVILVVALVAAAHAGLWYVLRETTSAPDVPIQLSSVSYAPFGKNVNPEDGGVATEEQIRADLKVLAPFTKAVRTYASTAGQELVAPIAAEFGLKTSIGVWLDKNTERNELEIANAVAAAKRSGNVSSLVVGNETVFRDDLKVPELIQYIQRVRRETGLPVTTGDIPSVWFEYPELVAAVDFIAVHILPYWEGVPEDQAVDQAISVFNKLRETYPGKHVVIAEFGWPSAGYNMKIANPGRAIQAQVIREFLARAEQFGADYNIIEAIDQPWKFFEGSVGPYWGLFDADRQPKFELTGDITHADWWKIALGAMLIGLLLSLPIFTIAGVTLPQALLLSIAANTAGAWFAVVIEYWYLHYFTWGGAIALGLGLVLLIPLVMIALSRIEEISQIAFGRAPSRLFTSASGTQVNAATRDFAPKVSIHIPAYRENPEMLKETLSSVARLQYPNFECVVAINNTPDPAFWQPIEEHCRMLGERFKFLNLLDVKGFKAGALREALLHTAPDAEIIGVIDADYVVDPAWLRDLVPAFADPQVGIVQAPQDHRDGDQSVMHNIMNAEYAGFFDIGMVQRNEADAIVVHGTMCLLRREALMAAGNWPSETICEDTDLGLTIMQMGYRAFYTNRRYGWGLLPDTFEAFRKQRHRWAYGGTQIVKKHWRRMLPGSGVRLSSAQKREFTVGWVNWLGAETLGVLVAILNLIWVPIVVFAGIAIPDRILTLPIIAAFAVSLLHFTSTYGMRVGIPARQMIGAAIAAMSVQFVVAKAVADGVIKDNLPFTVTAKGGKKRKGAAFTAFWEAILGGLLVAAAGLVFFTNVNEVREINIYAVVLLVQSLPFLAATGIALLEGSRFNEFTYWASLRVRIANALPRWARPSQLQPPLDPGQQPTAAQ</sequence>
<evidence type="ECO:0000256" key="12">
    <source>
        <dbReference type="SAM" id="Phobius"/>
    </source>
</evidence>
<evidence type="ECO:0000256" key="8">
    <source>
        <dbReference type="ARBA" id="ARBA00053004"/>
    </source>
</evidence>
<keyword evidence="6 12" id="KW-1133">Transmembrane helix</keyword>
<evidence type="ECO:0000313" key="15">
    <source>
        <dbReference type="Proteomes" id="UP000537592"/>
    </source>
</evidence>
<dbReference type="InterPro" id="IPR029044">
    <property type="entry name" value="Nucleotide-diphossugar_trans"/>
</dbReference>
<evidence type="ECO:0000313" key="14">
    <source>
        <dbReference type="EMBL" id="MBB3809425.1"/>
    </source>
</evidence>
<dbReference type="SUPFAM" id="SSF51445">
    <property type="entry name" value="(Trans)glycosidases"/>
    <property type="match status" value="1"/>
</dbReference>
<evidence type="ECO:0000256" key="6">
    <source>
        <dbReference type="ARBA" id="ARBA00022989"/>
    </source>
</evidence>
<organism evidence="14 15">
    <name type="scientific">Pseudochelatococcus contaminans</name>
    <dbReference type="NCBI Taxonomy" id="1538103"/>
    <lineage>
        <taxon>Bacteria</taxon>
        <taxon>Pseudomonadati</taxon>
        <taxon>Pseudomonadota</taxon>
        <taxon>Alphaproteobacteria</taxon>
        <taxon>Hyphomicrobiales</taxon>
        <taxon>Chelatococcaceae</taxon>
        <taxon>Pseudochelatococcus</taxon>
    </lineage>
</organism>
<keyword evidence="5" id="KW-0460">Magnesium</keyword>
<feature type="transmembrane region" description="Helical" evidence="12">
    <location>
        <begin position="793"/>
        <end position="815"/>
    </location>
</feature>
<dbReference type="Gene3D" id="3.20.20.80">
    <property type="entry name" value="Glycosidases"/>
    <property type="match status" value="1"/>
</dbReference>
<evidence type="ECO:0000256" key="3">
    <source>
        <dbReference type="ARBA" id="ARBA00022679"/>
    </source>
</evidence>
<evidence type="ECO:0000256" key="11">
    <source>
        <dbReference type="ARBA" id="ARBA00078564"/>
    </source>
</evidence>
<dbReference type="Proteomes" id="UP000537592">
    <property type="component" value="Unassembled WGS sequence"/>
</dbReference>
<dbReference type="InterPro" id="IPR050321">
    <property type="entry name" value="Glycosyltr_2/OpgH_subfam"/>
</dbReference>
<dbReference type="PANTHER" id="PTHR43867:SF4">
    <property type="entry name" value="BETA-(1-3)-GLUCOSYL TRANSFERASE"/>
    <property type="match status" value="1"/>
</dbReference>
<keyword evidence="2" id="KW-0328">Glycosyltransferase</keyword>
<dbReference type="GO" id="GO:0016758">
    <property type="term" value="F:hexosyltransferase activity"/>
    <property type="evidence" value="ECO:0007669"/>
    <property type="project" value="TreeGrafter"/>
</dbReference>
<comment type="caution">
    <text evidence="14">The sequence shown here is derived from an EMBL/GenBank/DDBJ whole genome shotgun (WGS) entry which is preliminary data.</text>
</comment>
<dbReference type="Gene3D" id="3.90.550.10">
    <property type="entry name" value="Spore Coat Polysaccharide Biosynthesis Protein SpsA, Chain A"/>
    <property type="match status" value="1"/>
</dbReference>
<keyword evidence="7 12" id="KW-0472">Membrane</keyword>
<evidence type="ECO:0000256" key="2">
    <source>
        <dbReference type="ARBA" id="ARBA00022676"/>
    </source>
</evidence>
<evidence type="ECO:0000256" key="7">
    <source>
        <dbReference type="ARBA" id="ARBA00023136"/>
    </source>
</evidence>
<feature type="domain" description="Glycosyltransferase 2-like" evidence="13">
    <location>
        <begin position="509"/>
        <end position="736"/>
    </location>
</feature>
<dbReference type="Pfam" id="PF13632">
    <property type="entry name" value="Glyco_trans_2_3"/>
    <property type="match status" value="1"/>
</dbReference>
<protein>
    <recommendedName>
        <fullName evidence="10">Beta-monoglucosyldiacylglycerol synthase</fullName>
        <ecNumber evidence="9">2.4.1.336</ecNumber>
    </recommendedName>
    <alternativeName>
        <fullName evidence="11">UDP-glucose:1,2-diacylglycerol 3-beta-D-glucosyltransferase</fullName>
    </alternativeName>
</protein>
<dbReference type="EC" id="2.4.1.336" evidence="9"/>
<evidence type="ECO:0000256" key="4">
    <source>
        <dbReference type="ARBA" id="ARBA00022692"/>
    </source>
</evidence>
<evidence type="ECO:0000256" key="9">
    <source>
        <dbReference type="ARBA" id="ARBA00066964"/>
    </source>
</evidence>
<feature type="transmembrane region" description="Helical" evidence="12">
    <location>
        <begin position="306"/>
        <end position="328"/>
    </location>
</feature>
<dbReference type="GO" id="GO:0005886">
    <property type="term" value="C:plasma membrane"/>
    <property type="evidence" value="ECO:0007669"/>
    <property type="project" value="TreeGrafter"/>
</dbReference>
<feature type="transmembrane region" description="Helical" evidence="12">
    <location>
        <begin position="363"/>
        <end position="384"/>
    </location>
</feature>
<evidence type="ECO:0000259" key="13">
    <source>
        <dbReference type="Pfam" id="PF13632"/>
    </source>
</evidence>
<name>A0A7W5Z3F2_9HYPH</name>
<feature type="transmembrane region" description="Helical" evidence="12">
    <location>
        <begin position="335"/>
        <end position="357"/>
    </location>
</feature>
<dbReference type="AlphaFoldDB" id="A0A7W5Z3F2"/>
<dbReference type="PANTHER" id="PTHR43867">
    <property type="entry name" value="CELLULOSE SYNTHASE CATALYTIC SUBUNIT A [UDP-FORMING]"/>
    <property type="match status" value="1"/>
</dbReference>
<evidence type="ECO:0000256" key="5">
    <source>
        <dbReference type="ARBA" id="ARBA00022842"/>
    </source>
</evidence>
<dbReference type="FunFam" id="3.90.550.10:FF:000164">
    <property type="entry name" value="Beta-(1-3)-glucosyl transferase"/>
    <property type="match status" value="1"/>
</dbReference>
<feature type="transmembrane region" description="Helical" evidence="12">
    <location>
        <begin position="718"/>
        <end position="738"/>
    </location>
</feature>
<comment type="catalytic activity">
    <reaction evidence="8">
        <text>a 1,2-diacyl-sn-glycerol + UDP-alpha-D-glucose = a 1,2-diacyl-3-O-(beta-D-glucopyranosyl)-sn-glycerol + UDP + H(+)</text>
        <dbReference type="Rhea" id="RHEA:17285"/>
        <dbReference type="ChEBI" id="CHEBI:15378"/>
        <dbReference type="ChEBI" id="CHEBI:17815"/>
        <dbReference type="ChEBI" id="CHEBI:58223"/>
        <dbReference type="ChEBI" id="CHEBI:58885"/>
        <dbReference type="ChEBI" id="CHEBI:75799"/>
        <dbReference type="EC" id="2.4.1.336"/>
    </reaction>
</comment>
<evidence type="ECO:0000256" key="1">
    <source>
        <dbReference type="ARBA" id="ARBA00004141"/>
    </source>
</evidence>
<keyword evidence="4 12" id="KW-0812">Transmembrane</keyword>
<dbReference type="InterPro" id="IPR001173">
    <property type="entry name" value="Glyco_trans_2-like"/>
</dbReference>
<evidence type="ECO:0000256" key="10">
    <source>
        <dbReference type="ARBA" id="ARBA00068721"/>
    </source>
</evidence>
<gene>
    <name evidence="14" type="ORF">FHS81_001507</name>
</gene>
<reference evidence="14 15" key="1">
    <citation type="submission" date="2020-08" db="EMBL/GenBank/DDBJ databases">
        <title>Genomic Encyclopedia of Type Strains, Phase IV (KMG-IV): sequencing the most valuable type-strain genomes for metagenomic binning, comparative biology and taxonomic classification.</title>
        <authorList>
            <person name="Goeker M."/>
        </authorList>
    </citation>
    <scope>NUCLEOTIDE SEQUENCE [LARGE SCALE GENOMIC DNA]</scope>
    <source>
        <strain evidence="14 15">DSM 28760</strain>
    </source>
</reference>
<feature type="transmembrane region" description="Helical" evidence="12">
    <location>
        <begin position="690"/>
        <end position="712"/>
    </location>
</feature>
<dbReference type="RefSeq" id="WP_183751506.1">
    <property type="nucleotide sequence ID" value="NZ_JACICC010000003.1"/>
</dbReference>
<accession>A0A7W5Z3F2</accession>
<dbReference type="EMBL" id="JACICC010000003">
    <property type="protein sequence ID" value="MBB3809425.1"/>
    <property type="molecule type" value="Genomic_DNA"/>
</dbReference>
<comment type="subcellular location">
    <subcellularLocation>
        <location evidence="1">Membrane</location>
        <topology evidence="1">Multi-pass membrane protein</topology>
    </subcellularLocation>
</comment>
<feature type="transmembrane region" description="Helical" evidence="12">
    <location>
        <begin position="821"/>
        <end position="844"/>
    </location>
</feature>
<dbReference type="SUPFAM" id="SSF53448">
    <property type="entry name" value="Nucleotide-diphospho-sugar transferases"/>
    <property type="match status" value="1"/>
</dbReference>
<dbReference type="InterPro" id="IPR017853">
    <property type="entry name" value="GH"/>
</dbReference>
<keyword evidence="15" id="KW-1185">Reference proteome</keyword>
<keyword evidence="3 14" id="KW-0808">Transferase</keyword>